<dbReference type="InterPro" id="IPR001272">
    <property type="entry name" value="PEP_carboxykinase_ATP"/>
</dbReference>
<dbReference type="UniPathway" id="UPA00138"/>
<dbReference type="NCBIfam" id="NF006821">
    <property type="entry name" value="PRK09344.1-3"/>
    <property type="match status" value="1"/>
</dbReference>
<feature type="binding site" evidence="10">
    <location>
        <begin position="249"/>
        <end position="257"/>
    </location>
    <ligand>
        <name>ATP</name>
        <dbReference type="ChEBI" id="CHEBI:30616"/>
    </ligand>
</feature>
<dbReference type="PIRSF" id="PIRSF006294">
    <property type="entry name" value="PEP_crbxkin"/>
    <property type="match status" value="1"/>
</dbReference>
<gene>
    <name evidence="10" type="primary">pckA</name>
    <name evidence="11" type="ORF">DF185_10295</name>
</gene>
<feature type="binding site" evidence="10">
    <location>
        <position position="466"/>
    </location>
    <ligand>
        <name>ATP</name>
        <dbReference type="ChEBI" id="CHEBI:30616"/>
    </ligand>
</feature>
<feature type="binding site" evidence="10">
    <location>
        <position position="208"/>
    </location>
    <ligand>
        <name>substrate</name>
    </ligand>
</feature>
<dbReference type="PANTHER" id="PTHR30031:SF0">
    <property type="entry name" value="PHOSPHOENOLPYRUVATE CARBOXYKINASE (ATP)"/>
    <property type="match status" value="1"/>
</dbReference>
<dbReference type="Proteomes" id="UP000248079">
    <property type="component" value="Unassembled WGS sequence"/>
</dbReference>
<sequence length="552" mass="61718">MNAIEVNMIAELQESLKKHSNIQENLSRESLITQAVENKEAVLTKNGSLATWTPPHSTGRSPKDTYIVRNPESELNIDWSSANNIAMNPQTFSMIFEDALKMIDEKETVYTTDRVIGADSKYALPVKTITDKSLSQVFIDNMFRPVPNDLDKSIFANDEFHLIALPNNKLNKDRYKGLVRELPNGETSDICVVVDFDQKIGIVIGSSYMGAMKKLMFTVMNYYLPFKGVLPLHCSANEGKNGDSALLLGLSGTGKTTLSADPNRALLGDDEHGWSDDGIFNFENGCYAKMIDIKPENEPEIYEAVMHEDDYTKHGAIIENAMIYPNGELDFFDDRFTPNSRASYPLNFLKNIKESSTAGNPNTILFLTADAYGILPPISKLTKEQAMLWFLMGYTSKLAGTETGVTEPQATFSRFFGQPFMPCNPNIYAEMLGEKMEKHNTNVFLINTGWSGGSYGTGSRIKLKYTRAMVDAALNGKLNDVEYTEDKLFHVNIPAVCENVPTEILNPINTWENKEDYKNTAEKLAKKFSVDFDKSYGKQNIPEDIVSQCPGK</sequence>
<comment type="catalytic activity">
    <reaction evidence="9 10">
        <text>oxaloacetate + ATP = phosphoenolpyruvate + ADP + CO2</text>
        <dbReference type="Rhea" id="RHEA:18617"/>
        <dbReference type="ChEBI" id="CHEBI:16452"/>
        <dbReference type="ChEBI" id="CHEBI:16526"/>
        <dbReference type="ChEBI" id="CHEBI:30616"/>
        <dbReference type="ChEBI" id="CHEBI:58702"/>
        <dbReference type="ChEBI" id="CHEBI:456216"/>
        <dbReference type="EC" id="4.1.1.49"/>
    </reaction>
</comment>
<keyword evidence="5 10" id="KW-0547">Nucleotide-binding</keyword>
<dbReference type="Gene3D" id="3.40.449.10">
    <property type="entry name" value="Phosphoenolpyruvate Carboxykinase, domain 1"/>
    <property type="match status" value="1"/>
</dbReference>
<feature type="binding site" evidence="10">
    <location>
        <position position="214"/>
    </location>
    <ligand>
        <name>substrate</name>
    </ligand>
</feature>
<evidence type="ECO:0000256" key="9">
    <source>
        <dbReference type="ARBA" id="ARBA00047371"/>
    </source>
</evidence>
<feature type="binding site" evidence="10">
    <location>
        <position position="298"/>
    </location>
    <ligand>
        <name>ATP</name>
        <dbReference type="ChEBI" id="CHEBI:30616"/>
    </ligand>
</feature>
<evidence type="ECO:0000256" key="1">
    <source>
        <dbReference type="ARBA" id="ARBA00004742"/>
    </source>
</evidence>
<comment type="cofactor">
    <cofactor evidence="10">
        <name>Mn(2+)</name>
        <dbReference type="ChEBI" id="CHEBI:29035"/>
    </cofactor>
    <text evidence="10">Binds 1 Mn(2+) ion per subunit.</text>
</comment>
<feature type="binding site" evidence="10">
    <location>
        <position position="214"/>
    </location>
    <ligand>
        <name>Mn(2+)</name>
        <dbReference type="ChEBI" id="CHEBI:29035"/>
    </ligand>
</feature>
<feature type="binding site" evidence="10">
    <location>
        <position position="233"/>
    </location>
    <ligand>
        <name>Mn(2+)</name>
        <dbReference type="ChEBI" id="CHEBI:29035"/>
    </ligand>
</feature>
<evidence type="ECO:0000313" key="11">
    <source>
        <dbReference type="EMBL" id="PXY01036.1"/>
    </source>
</evidence>
<name>A0A2V3ZXJ7_9BACT</name>
<dbReference type="HAMAP" id="MF_00453">
    <property type="entry name" value="PEPCK_ATP"/>
    <property type="match status" value="1"/>
</dbReference>
<dbReference type="EMBL" id="QFLI01000004">
    <property type="protein sequence ID" value="PXY01036.1"/>
    <property type="molecule type" value="Genomic_DNA"/>
</dbReference>
<feature type="binding site" evidence="10">
    <location>
        <position position="214"/>
    </location>
    <ligand>
        <name>ATP</name>
        <dbReference type="ChEBI" id="CHEBI:30616"/>
    </ligand>
</feature>
<keyword evidence="11" id="KW-0670">Pyruvate</keyword>
<evidence type="ECO:0000256" key="8">
    <source>
        <dbReference type="ARBA" id="ARBA00023239"/>
    </source>
</evidence>
<evidence type="ECO:0000256" key="6">
    <source>
        <dbReference type="ARBA" id="ARBA00022793"/>
    </source>
</evidence>
<keyword evidence="8 10" id="KW-0456">Lyase</keyword>
<accession>A0A2V3ZXJ7</accession>
<keyword evidence="11" id="KW-0808">Transferase</keyword>
<feature type="binding site" evidence="10">
    <location>
        <position position="341"/>
    </location>
    <ligand>
        <name>substrate</name>
    </ligand>
</feature>
<dbReference type="GO" id="GO:0004612">
    <property type="term" value="F:phosphoenolpyruvate carboxykinase (ATP) activity"/>
    <property type="evidence" value="ECO:0007669"/>
    <property type="project" value="UniProtKB-UniRule"/>
</dbReference>
<proteinExistence type="inferred from homology"/>
<dbReference type="GO" id="GO:0006094">
    <property type="term" value="P:gluconeogenesis"/>
    <property type="evidence" value="ECO:0007669"/>
    <property type="project" value="UniProtKB-UniRule"/>
</dbReference>
<evidence type="ECO:0000256" key="10">
    <source>
        <dbReference type="HAMAP-Rule" id="MF_00453"/>
    </source>
</evidence>
<dbReference type="GO" id="GO:0005829">
    <property type="term" value="C:cytosol"/>
    <property type="evidence" value="ECO:0007669"/>
    <property type="project" value="TreeGrafter"/>
</dbReference>
<evidence type="ECO:0000313" key="12">
    <source>
        <dbReference type="Proteomes" id="UP000248079"/>
    </source>
</evidence>
<dbReference type="Pfam" id="PF01293">
    <property type="entry name" value="PEPCK_ATP"/>
    <property type="match status" value="1"/>
</dbReference>
<comment type="subcellular location">
    <subcellularLocation>
        <location evidence="10">Cytoplasm</location>
    </subcellularLocation>
</comment>
<organism evidence="11 12">
    <name type="scientific">Marinifilum breve</name>
    <dbReference type="NCBI Taxonomy" id="2184082"/>
    <lineage>
        <taxon>Bacteria</taxon>
        <taxon>Pseudomonadati</taxon>
        <taxon>Bacteroidota</taxon>
        <taxon>Bacteroidia</taxon>
        <taxon>Marinilabiliales</taxon>
        <taxon>Marinifilaceae</taxon>
    </lineage>
</organism>
<evidence type="ECO:0000256" key="5">
    <source>
        <dbReference type="ARBA" id="ARBA00022741"/>
    </source>
</evidence>
<keyword evidence="10" id="KW-0963">Cytoplasm</keyword>
<dbReference type="InterPro" id="IPR008210">
    <property type="entry name" value="PEP_carboxykinase_N"/>
</dbReference>
<dbReference type="GO" id="GO:0005524">
    <property type="term" value="F:ATP binding"/>
    <property type="evidence" value="ECO:0007669"/>
    <property type="project" value="UniProtKB-UniRule"/>
</dbReference>
<dbReference type="AlphaFoldDB" id="A0A2V3ZXJ7"/>
<evidence type="ECO:0000256" key="2">
    <source>
        <dbReference type="ARBA" id="ARBA00006052"/>
    </source>
</evidence>
<evidence type="ECO:0000256" key="7">
    <source>
        <dbReference type="ARBA" id="ARBA00022840"/>
    </source>
</evidence>
<keyword evidence="10" id="KW-0464">Manganese</keyword>
<dbReference type="EC" id="4.1.1.49" evidence="3 10"/>
<dbReference type="OrthoDB" id="9806325at2"/>
<keyword evidence="12" id="KW-1185">Reference proteome</keyword>
<keyword evidence="7 10" id="KW-0067">ATP-binding</keyword>
<dbReference type="RefSeq" id="WP_110360668.1">
    <property type="nucleotide sequence ID" value="NZ_QFLI01000004.1"/>
</dbReference>
<keyword evidence="10" id="KW-0479">Metal-binding</keyword>
<feature type="binding site" evidence="10">
    <location>
        <position position="341"/>
    </location>
    <ligand>
        <name>ATP</name>
        <dbReference type="ChEBI" id="CHEBI:30616"/>
    </ligand>
</feature>
<dbReference type="InterPro" id="IPR013035">
    <property type="entry name" value="PEP_carboxykinase_C"/>
</dbReference>
<comment type="caution">
    <text evidence="11">The sequence shown here is derived from an EMBL/GenBank/DDBJ whole genome shotgun (WGS) entry which is preliminary data.</text>
</comment>
<comment type="function">
    <text evidence="10">Involved in the gluconeogenesis. Catalyzes the conversion of oxaloacetate (OAA) to phosphoenolpyruvate (PEP) through direct phosphoryl transfer between the nucleoside triphosphate and OAA.</text>
</comment>
<feature type="binding site" evidence="10">
    <location>
        <position position="233"/>
    </location>
    <ligand>
        <name>ATP</name>
        <dbReference type="ChEBI" id="CHEBI:30616"/>
    </ligand>
</feature>
<dbReference type="SUPFAM" id="SSF68923">
    <property type="entry name" value="PEP carboxykinase N-terminal domain"/>
    <property type="match status" value="1"/>
</dbReference>
<keyword evidence="6 10" id="KW-0210">Decarboxylase</keyword>
<comment type="similarity">
    <text evidence="2 10">Belongs to the phosphoenolpyruvate carboxykinase (ATP) family.</text>
</comment>
<keyword evidence="4 10" id="KW-0312">Gluconeogenesis</keyword>
<dbReference type="GO" id="GO:0046872">
    <property type="term" value="F:metal ion binding"/>
    <property type="evidence" value="ECO:0007669"/>
    <property type="project" value="UniProtKB-KW"/>
</dbReference>
<feature type="binding site" evidence="10">
    <location>
        <position position="60"/>
    </location>
    <ligand>
        <name>substrate</name>
    </ligand>
</feature>
<protein>
    <recommendedName>
        <fullName evidence="3 10">Phosphoenolpyruvate carboxykinase (ATP)</fullName>
        <shortName evidence="10">PCK</shortName>
        <shortName evidence="10">PEP carboxykinase</shortName>
        <shortName evidence="10">PEPCK</shortName>
        <ecNumber evidence="3 10">4.1.1.49</ecNumber>
    </recommendedName>
</protein>
<comment type="pathway">
    <text evidence="1 10">Carbohydrate biosynthesis; gluconeogenesis.</text>
</comment>
<dbReference type="SUPFAM" id="SSF53795">
    <property type="entry name" value="PEP carboxykinase-like"/>
    <property type="match status" value="1"/>
</dbReference>
<dbReference type="Gene3D" id="2.170.8.10">
    <property type="entry name" value="Phosphoenolpyruvate Carboxykinase, domain 2"/>
    <property type="match status" value="1"/>
</dbReference>
<evidence type="ECO:0000256" key="3">
    <source>
        <dbReference type="ARBA" id="ARBA00012363"/>
    </source>
</evidence>
<dbReference type="GO" id="GO:0016301">
    <property type="term" value="F:kinase activity"/>
    <property type="evidence" value="ECO:0007669"/>
    <property type="project" value="UniProtKB-KW"/>
</dbReference>
<reference evidence="11 12" key="1">
    <citation type="submission" date="2018-05" db="EMBL/GenBank/DDBJ databases">
        <title>Marinifilum breve JC075T sp. nov., a marine bacterium isolated from Yongle Blue Hole in the South China Sea.</title>
        <authorList>
            <person name="Fu T."/>
        </authorList>
    </citation>
    <scope>NUCLEOTIDE SEQUENCE [LARGE SCALE GENOMIC DNA]</scope>
    <source>
        <strain evidence="11 12">JC075</strain>
    </source>
</reference>
<feature type="binding site" evidence="10">
    <location>
        <begin position="460"/>
        <end position="461"/>
    </location>
    <ligand>
        <name>ATP</name>
        <dbReference type="ChEBI" id="CHEBI:30616"/>
    </ligand>
</feature>
<feature type="binding site" evidence="10">
    <location>
        <position position="270"/>
    </location>
    <ligand>
        <name>Mn(2+)</name>
        <dbReference type="ChEBI" id="CHEBI:29035"/>
    </ligand>
</feature>
<evidence type="ECO:0000256" key="4">
    <source>
        <dbReference type="ARBA" id="ARBA00022432"/>
    </source>
</evidence>
<keyword evidence="11" id="KW-0418">Kinase</keyword>
<dbReference type="NCBIfam" id="NF006820">
    <property type="entry name" value="PRK09344.1-2"/>
    <property type="match status" value="1"/>
</dbReference>
<dbReference type="Gene3D" id="3.90.228.20">
    <property type="match status" value="1"/>
</dbReference>
<dbReference type="PANTHER" id="PTHR30031">
    <property type="entry name" value="PHOSPHOENOLPYRUVATE CARBOXYKINASE ATP"/>
    <property type="match status" value="1"/>
</dbReference>